<comment type="caution">
    <text evidence="3">The sequence shown here is derived from an EMBL/GenBank/DDBJ whole genome shotgun (WGS) entry which is preliminary data.</text>
</comment>
<organism evidence="3 4">
    <name type="scientific">Geomonas terrae</name>
    <dbReference type="NCBI Taxonomy" id="2562681"/>
    <lineage>
        <taxon>Bacteria</taxon>
        <taxon>Pseudomonadati</taxon>
        <taxon>Thermodesulfobacteriota</taxon>
        <taxon>Desulfuromonadia</taxon>
        <taxon>Geobacterales</taxon>
        <taxon>Geobacteraceae</taxon>
        <taxon>Geomonas</taxon>
    </lineage>
</organism>
<sequence>MNSHRRDAMNRWMTLLVVLLTLLIAASAFAAKESLDLDKAVKIGNGKTTVIEFTDPDCPYCRKAEAYFQKRADVTRYVFFVPLKTHPMSKDKVRYILSAKDKAKAFHEAASDTFDKRKLSEITPAGIKLQKEHEEIAKENKMNATPTFMIYGRIVEGFDLKKLEQLLK</sequence>
<dbReference type="CDD" id="cd03020">
    <property type="entry name" value="DsbA_DsbC_DsbG"/>
    <property type="match status" value="1"/>
</dbReference>
<dbReference type="InterPro" id="IPR013766">
    <property type="entry name" value="Thioredoxin_domain"/>
</dbReference>
<dbReference type="Proteomes" id="UP000306416">
    <property type="component" value="Unassembled WGS sequence"/>
</dbReference>
<dbReference type="Pfam" id="PF13098">
    <property type="entry name" value="Thioredoxin_2"/>
    <property type="match status" value="1"/>
</dbReference>
<evidence type="ECO:0000259" key="2">
    <source>
        <dbReference type="PROSITE" id="PS51352"/>
    </source>
</evidence>
<dbReference type="PROSITE" id="PS51352">
    <property type="entry name" value="THIOREDOXIN_2"/>
    <property type="match status" value="1"/>
</dbReference>
<dbReference type="SUPFAM" id="SSF52833">
    <property type="entry name" value="Thioredoxin-like"/>
    <property type="match status" value="1"/>
</dbReference>
<gene>
    <name evidence="3" type="ORF">E4633_11855</name>
</gene>
<dbReference type="Gene3D" id="3.40.30.10">
    <property type="entry name" value="Glutaredoxin"/>
    <property type="match status" value="1"/>
</dbReference>
<evidence type="ECO:0000313" key="3">
    <source>
        <dbReference type="EMBL" id="TGU71038.1"/>
    </source>
</evidence>
<evidence type="ECO:0000313" key="4">
    <source>
        <dbReference type="Proteomes" id="UP000306416"/>
    </source>
</evidence>
<accession>A0A4S1CCC5</accession>
<dbReference type="PANTHER" id="PTHR35272">
    <property type="entry name" value="THIOL:DISULFIDE INTERCHANGE PROTEIN DSBC-RELATED"/>
    <property type="match status" value="1"/>
</dbReference>
<name>A0A4S1CCC5_9BACT</name>
<feature type="signal peptide" evidence="1">
    <location>
        <begin position="1"/>
        <end position="30"/>
    </location>
</feature>
<evidence type="ECO:0000256" key="1">
    <source>
        <dbReference type="SAM" id="SignalP"/>
    </source>
</evidence>
<keyword evidence="1" id="KW-0732">Signal</keyword>
<feature type="chain" id="PRO_5039936190" evidence="1">
    <location>
        <begin position="31"/>
        <end position="168"/>
    </location>
</feature>
<dbReference type="PANTHER" id="PTHR35272:SF3">
    <property type="entry name" value="THIOL:DISULFIDE INTERCHANGE PROTEIN DSBC"/>
    <property type="match status" value="1"/>
</dbReference>
<proteinExistence type="predicted"/>
<reference evidence="3 4" key="1">
    <citation type="submission" date="2019-04" db="EMBL/GenBank/DDBJ databases">
        <title>Geobacter oryzae sp. nov., ferric-reducing bacteria isolated from paddy soil.</title>
        <authorList>
            <person name="Xu Z."/>
            <person name="Masuda Y."/>
            <person name="Itoh H."/>
            <person name="Senoo K."/>
        </authorList>
    </citation>
    <scope>NUCLEOTIDE SEQUENCE [LARGE SCALE GENOMIC DNA]</scope>
    <source>
        <strain evidence="3 4">Red111</strain>
    </source>
</reference>
<keyword evidence="4" id="KW-1185">Reference proteome</keyword>
<dbReference type="InterPro" id="IPR036249">
    <property type="entry name" value="Thioredoxin-like_sf"/>
</dbReference>
<feature type="domain" description="Thioredoxin" evidence="2">
    <location>
        <begin position="20"/>
        <end position="168"/>
    </location>
</feature>
<dbReference type="InterPro" id="IPR051470">
    <property type="entry name" value="Thiol:disulfide_interchange"/>
</dbReference>
<dbReference type="InterPro" id="IPR012336">
    <property type="entry name" value="Thioredoxin-like_fold"/>
</dbReference>
<dbReference type="InterPro" id="IPR033954">
    <property type="entry name" value="DiS-bond_Isoase_DsbC/G"/>
</dbReference>
<protein>
    <submittedName>
        <fullName evidence="3">DsbC family protein</fullName>
    </submittedName>
</protein>
<dbReference type="EMBL" id="SRSC01000003">
    <property type="protein sequence ID" value="TGU71038.1"/>
    <property type="molecule type" value="Genomic_DNA"/>
</dbReference>
<dbReference type="AlphaFoldDB" id="A0A4S1CCC5"/>